<name>A0A8X7RFQ3_BRACI</name>
<dbReference type="Pfam" id="PF04398">
    <property type="entry name" value="DUF538"/>
    <property type="match status" value="1"/>
</dbReference>
<dbReference type="PANTHER" id="PTHR31676">
    <property type="entry name" value="T31J12.3 PROTEIN-RELATED"/>
    <property type="match status" value="1"/>
</dbReference>
<evidence type="ECO:0000256" key="1">
    <source>
        <dbReference type="SAM" id="SignalP"/>
    </source>
</evidence>
<gene>
    <name evidence="2" type="ORF">Bca52824_048017</name>
</gene>
<feature type="signal peptide" evidence="1">
    <location>
        <begin position="1"/>
        <end position="19"/>
    </location>
</feature>
<organism evidence="2 3">
    <name type="scientific">Brassica carinata</name>
    <name type="common">Ethiopian mustard</name>
    <name type="synonym">Abyssinian cabbage</name>
    <dbReference type="NCBI Taxonomy" id="52824"/>
    <lineage>
        <taxon>Eukaryota</taxon>
        <taxon>Viridiplantae</taxon>
        <taxon>Streptophyta</taxon>
        <taxon>Embryophyta</taxon>
        <taxon>Tracheophyta</taxon>
        <taxon>Spermatophyta</taxon>
        <taxon>Magnoliopsida</taxon>
        <taxon>eudicotyledons</taxon>
        <taxon>Gunneridae</taxon>
        <taxon>Pentapetalae</taxon>
        <taxon>rosids</taxon>
        <taxon>malvids</taxon>
        <taxon>Brassicales</taxon>
        <taxon>Brassicaceae</taxon>
        <taxon>Brassiceae</taxon>
        <taxon>Brassica</taxon>
    </lineage>
</organism>
<proteinExistence type="predicted"/>
<protein>
    <recommendedName>
        <fullName evidence="4">DUF538 family protein</fullName>
    </recommendedName>
</protein>
<dbReference type="Proteomes" id="UP000886595">
    <property type="component" value="Unassembled WGS sequence"/>
</dbReference>
<evidence type="ECO:0000313" key="2">
    <source>
        <dbReference type="EMBL" id="KAG2288413.1"/>
    </source>
</evidence>
<sequence length="219" mass="24313">MSLFLLLLLLLPFITLSSQSSIRNLLEARGLPGGLFPDNVESYSLDVKTGELEVQLQNPCFARFENRVYFDSVVKANLSYGGLVGLQGLTQEELFLWLPVKGIAVNDSTSGLVLFDIGVAHKQISRSLFEDPPVCYPPGKSCVFTYDAVGSYEKLKSPRPLLLPAQDTITPFSEPEAVDLVNTVFASATERDIYIGDKLEIMIFKADDIRTEVMELRKD</sequence>
<dbReference type="PANTHER" id="PTHR31676:SF28">
    <property type="entry name" value="TRANSMEMBRANE PROTEIN"/>
    <property type="match status" value="1"/>
</dbReference>
<dbReference type="Gene3D" id="3.60.20.10">
    <property type="entry name" value="Glutamine Phosphoribosylpyrophosphate, subunit 1, domain 1"/>
    <property type="match status" value="1"/>
</dbReference>
<evidence type="ECO:0000313" key="3">
    <source>
        <dbReference type="Proteomes" id="UP000886595"/>
    </source>
</evidence>
<dbReference type="SUPFAM" id="SSF141562">
    <property type="entry name" value="At5g01610-like"/>
    <property type="match status" value="1"/>
</dbReference>
<feature type="chain" id="PRO_5036452036" description="DUF538 family protein" evidence="1">
    <location>
        <begin position="20"/>
        <end position="219"/>
    </location>
</feature>
<reference evidence="2 3" key="1">
    <citation type="submission" date="2020-02" db="EMBL/GenBank/DDBJ databases">
        <authorList>
            <person name="Ma Q."/>
            <person name="Huang Y."/>
            <person name="Song X."/>
            <person name="Pei D."/>
        </authorList>
    </citation>
    <scope>NUCLEOTIDE SEQUENCE [LARGE SCALE GENOMIC DNA]</scope>
    <source>
        <strain evidence="2">Sxm20200214</strain>
        <tissue evidence="2">Leaf</tissue>
    </source>
</reference>
<dbReference type="Gene3D" id="2.30.240.10">
    <property type="entry name" value="At5g01610-like"/>
    <property type="match status" value="1"/>
</dbReference>
<evidence type="ECO:0008006" key="4">
    <source>
        <dbReference type="Google" id="ProtNLM"/>
    </source>
</evidence>
<dbReference type="InterPro" id="IPR007493">
    <property type="entry name" value="DUF538"/>
</dbReference>
<dbReference type="AlphaFoldDB" id="A0A8X7RFQ3"/>
<keyword evidence="3" id="KW-1185">Reference proteome</keyword>
<keyword evidence="1" id="KW-0732">Signal</keyword>
<comment type="caution">
    <text evidence="2">The sequence shown here is derived from an EMBL/GenBank/DDBJ whole genome shotgun (WGS) entry which is preliminary data.</text>
</comment>
<dbReference type="InterPro" id="IPR036758">
    <property type="entry name" value="At5g01610-like"/>
</dbReference>
<dbReference type="InterPro" id="IPR029055">
    <property type="entry name" value="Ntn_hydrolases_N"/>
</dbReference>
<dbReference type="FunFam" id="2.30.240.10:FF:000002">
    <property type="entry name" value="Uncharacterized protein At3g07460"/>
    <property type="match status" value="1"/>
</dbReference>
<dbReference type="EMBL" id="JAAMPC010000010">
    <property type="protein sequence ID" value="KAG2288413.1"/>
    <property type="molecule type" value="Genomic_DNA"/>
</dbReference>
<accession>A0A8X7RFQ3</accession>
<dbReference type="OrthoDB" id="766568at2759"/>